<evidence type="ECO:0000313" key="3">
    <source>
        <dbReference type="Proteomes" id="UP000007030"/>
    </source>
</evidence>
<dbReference type="RefSeq" id="WP_013703614.1">
    <property type="nucleotide sequence ID" value="NC_015387.1"/>
</dbReference>
<proteinExistence type="predicted"/>
<dbReference type="HOGENOM" id="CLU_3081574_0_0_0"/>
<accession>F2NNX5</accession>
<dbReference type="Proteomes" id="UP000007030">
    <property type="component" value="Chromosome"/>
</dbReference>
<dbReference type="EMBL" id="CP002630">
    <property type="protein sequence ID" value="AEB11563.1"/>
    <property type="molecule type" value="Genomic_DNA"/>
</dbReference>
<keyword evidence="1" id="KW-0472">Membrane</keyword>
<feature type="transmembrane region" description="Helical" evidence="1">
    <location>
        <begin position="33"/>
        <end position="51"/>
    </location>
</feature>
<dbReference type="KEGG" id="mhd:Marky_0816"/>
<organism evidence="2 3">
    <name type="scientific">Marinithermus hydrothermalis (strain DSM 14884 / JCM 11576 / T1)</name>
    <dbReference type="NCBI Taxonomy" id="869210"/>
    <lineage>
        <taxon>Bacteria</taxon>
        <taxon>Thermotogati</taxon>
        <taxon>Deinococcota</taxon>
        <taxon>Deinococci</taxon>
        <taxon>Thermales</taxon>
        <taxon>Thermaceae</taxon>
        <taxon>Marinithermus</taxon>
    </lineage>
</organism>
<keyword evidence="3" id="KW-1185">Reference proteome</keyword>
<evidence type="ECO:0000256" key="1">
    <source>
        <dbReference type="SAM" id="Phobius"/>
    </source>
</evidence>
<gene>
    <name evidence="2" type="ordered locus">Marky_0816</name>
</gene>
<name>F2NNX5_MARHT</name>
<reference evidence="2 3" key="1">
    <citation type="journal article" date="2012" name="Stand. Genomic Sci.">
        <title>Complete genome sequence of the aerobic, heterotroph Marinithermus hydrothermalis type strain (T1(T)) from a deep-sea hydrothermal vent chimney.</title>
        <authorList>
            <person name="Copeland A."/>
            <person name="Gu W."/>
            <person name="Yasawong M."/>
            <person name="Lapidus A."/>
            <person name="Lucas S."/>
            <person name="Deshpande S."/>
            <person name="Pagani I."/>
            <person name="Tapia R."/>
            <person name="Cheng J.F."/>
            <person name="Goodwin L.A."/>
            <person name="Pitluck S."/>
            <person name="Liolios K."/>
            <person name="Ivanova N."/>
            <person name="Mavromatis K."/>
            <person name="Mikhailova N."/>
            <person name="Pati A."/>
            <person name="Chen A."/>
            <person name="Palaniappan K."/>
            <person name="Land M."/>
            <person name="Pan C."/>
            <person name="Brambilla E.M."/>
            <person name="Rohde M."/>
            <person name="Tindall B.J."/>
            <person name="Sikorski J."/>
            <person name="Goker M."/>
            <person name="Detter J.C."/>
            <person name="Bristow J."/>
            <person name="Eisen J.A."/>
            <person name="Markowitz V."/>
            <person name="Hugenholtz P."/>
            <person name="Kyrpides N.C."/>
            <person name="Klenk H.P."/>
            <person name="Woyke T."/>
        </authorList>
    </citation>
    <scope>NUCLEOTIDE SEQUENCE [LARGE SCALE GENOMIC DNA]</scope>
    <source>
        <strain evidence="3">DSM 14884 / JCM 11576 / T1</strain>
    </source>
</reference>
<keyword evidence="1" id="KW-1133">Transmembrane helix</keyword>
<evidence type="ECO:0000313" key="2">
    <source>
        <dbReference type="EMBL" id="AEB11563.1"/>
    </source>
</evidence>
<protein>
    <submittedName>
        <fullName evidence="2">Uncharacterized protein</fullName>
    </submittedName>
</protein>
<keyword evidence="1" id="KW-0812">Transmembrane</keyword>
<dbReference type="STRING" id="869210.Marky_0816"/>
<dbReference type="AlphaFoldDB" id="F2NNX5"/>
<sequence length="52" mass="5565">MVSLLLALTLTFAMFGGVIFVLSLQPEGANPRVAYAFWGLALLALLGAWLAR</sequence>